<protein>
    <recommendedName>
        <fullName evidence="3">MaoC-like domain-containing protein</fullName>
    </recommendedName>
</protein>
<comment type="caution">
    <text evidence="1">The sequence shown here is derived from an EMBL/GenBank/DDBJ whole genome shotgun (WGS) entry which is preliminary data.</text>
</comment>
<dbReference type="Gene3D" id="3.10.129.10">
    <property type="entry name" value="Hotdog Thioesterase"/>
    <property type="match status" value="1"/>
</dbReference>
<dbReference type="Proteomes" id="UP000602076">
    <property type="component" value="Unassembled WGS sequence"/>
</dbReference>
<gene>
    <name evidence="1" type="ORF">IEO70_03120</name>
</gene>
<proteinExistence type="predicted"/>
<dbReference type="EMBL" id="JACXSI010000005">
    <property type="protein sequence ID" value="MBD3107345.1"/>
    <property type="molecule type" value="Genomic_DNA"/>
</dbReference>
<sequence>MNETRVKAVKWNEIEVGYELPVHTREITAALVVGGAISATHDYALVHHDHRAARSAAADDVFMNILTTNGLIGKYLTDWCGPTGEIKSITLRLAVPNYPGDRMTITGTVTKKYEEDEKKLVEIEFVGKNSLGNHASGKALVIIE</sequence>
<reference evidence="1" key="1">
    <citation type="submission" date="2020-09" db="EMBL/GenBank/DDBJ databases">
        <title>Bacillus faecalis sp. nov., a moderately halophilic bacterium isolated from cow faeces.</title>
        <authorList>
            <person name="Jiang L."/>
            <person name="Lee J."/>
        </authorList>
    </citation>
    <scope>NUCLEOTIDE SEQUENCE</scope>
    <source>
        <strain evidence="1">AGMB 02131</strain>
    </source>
</reference>
<evidence type="ECO:0000313" key="2">
    <source>
        <dbReference type="Proteomes" id="UP000602076"/>
    </source>
</evidence>
<dbReference type="SUPFAM" id="SSF54637">
    <property type="entry name" value="Thioesterase/thiol ester dehydrase-isomerase"/>
    <property type="match status" value="1"/>
</dbReference>
<dbReference type="RefSeq" id="WP_190996888.1">
    <property type="nucleotide sequence ID" value="NZ_JACXSI010000005.1"/>
</dbReference>
<dbReference type="AlphaFoldDB" id="A0A927H993"/>
<evidence type="ECO:0000313" key="1">
    <source>
        <dbReference type="EMBL" id="MBD3107345.1"/>
    </source>
</evidence>
<organism evidence="1 2">
    <name type="scientific">Peribacillus faecalis</name>
    <dbReference type="NCBI Taxonomy" id="2772559"/>
    <lineage>
        <taxon>Bacteria</taxon>
        <taxon>Bacillati</taxon>
        <taxon>Bacillota</taxon>
        <taxon>Bacilli</taxon>
        <taxon>Bacillales</taxon>
        <taxon>Bacillaceae</taxon>
        <taxon>Peribacillus</taxon>
    </lineage>
</organism>
<accession>A0A927H993</accession>
<keyword evidence="2" id="KW-1185">Reference proteome</keyword>
<dbReference type="InterPro" id="IPR029069">
    <property type="entry name" value="HotDog_dom_sf"/>
</dbReference>
<evidence type="ECO:0008006" key="3">
    <source>
        <dbReference type="Google" id="ProtNLM"/>
    </source>
</evidence>
<name>A0A927H993_9BACI</name>